<keyword evidence="7" id="KW-1185">Reference proteome</keyword>
<evidence type="ECO:0000313" key="7">
    <source>
        <dbReference type="Proteomes" id="UP001215280"/>
    </source>
</evidence>
<keyword evidence="5" id="KW-0808">Transferase</keyword>
<keyword evidence="5" id="KW-0256">Endoplasmic reticulum</keyword>
<dbReference type="InterPro" id="IPR007269">
    <property type="entry name" value="ICMT_MeTrfase"/>
</dbReference>
<reference evidence="6" key="1">
    <citation type="submission" date="2023-03" db="EMBL/GenBank/DDBJ databases">
        <title>Massive genome expansion in bonnet fungi (Mycena s.s.) driven by repeated elements and novel gene families across ecological guilds.</title>
        <authorList>
            <consortium name="Lawrence Berkeley National Laboratory"/>
            <person name="Harder C.B."/>
            <person name="Miyauchi S."/>
            <person name="Viragh M."/>
            <person name="Kuo A."/>
            <person name="Thoen E."/>
            <person name="Andreopoulos B."/>
            <person name="Lu D."/>
            <person name="Skrede I."/>
            <person name="Drula E."/>
            <person name="Henrissat B."/>
            <person name="Morin E."/>
            <person name="Kohler A."/>
            <person name="Barry K."/>
            <person name="LaButti K."/>
            <person name="Morin E."/>
            <person name="Salamov A."/>
            <person name="Lipzen A."/>
            <person name="Mereny Z."/>
            <person name="Hegedus B."/>
            <person name="Baldrian P."/>
            <person name="Stursova M."/>
            <person name="Weitz H."/>
            <person name="Taylor A."/>
            <person name="Grigoriev I.V."/>
            <person name="Nagy L.G."/>
            <person name="Martin F."/>
            <person name="Kauserud H."/>
        </authorList>
    </citation>
    <scope>NUCLEOTIDE SEQUENCE</scope>
    <source>
        <strain evidence="6">CBHHK188m</strain>
    </source>
</reference>
<evidence type="ECO:0000256" key="3">
    <source>
        <dbReference type="ARBA" id="ARBA00022989"/>
    </source>
</evidence>
<comment type="catalytic activity">
    <reaction evidence="5">
        <text>[protein]-C-terminal S-[(2E,6E)-farnesyl]-L-cysteine + S-adenosyl-L-methionine = [protein]-C-terminal S-[(2E,6E)-farnesyl]-L-cysteine methyl ester + S-adenosyl-L-homocysteine</text>
        <dbReference type="Rhea" id="RHEA:21672"/>
        <dbReference type="Rhea" id="RHEA-COMP:12125"/>
        <dbReference type="Rhea" id="RHEA-COMP:12126"/>
        <dbReference type="ChEBI" id="CHEBI:57856"/>
        <dbReference type="ChEBI" id="CHEBI:59789"/>
        <dbReference type="ChEBI" id="CHEBI:90510"/>
        <dbReference type="ChEBI" id="CHEBI:90511"/>
        <dbReference type="EC" id="2.1.1.100"/>
    </reaction>
</comment>
<gene>
    <name evidence="6" type="ORF">DFH07DRAFT_306293</name>
</gene>
<organism evidence="6 7">
    <name type="scientific">Mycena maculata</name>
    <dbReference type="NCBI Taxonomy" id="230809"/>
    <lineage>
        <taxon>Eukaryota</taxon>
        <taxon>Fungi</taxon>
        <taxon>Dikarya</taxon>
        <taxon>Basidiomycota</taxon>
        <taxon>Agaricomycotina</taxon>
        <taxon>Agaricomycetes</taxon>
        <taxon>Agaricomycetidae</taxon>
        <taxon>Agaricales</taxon>
        <taxon>Marasmiineae</taxon>
        <taxon>Mycenaceae</taxon>
        <taxon>Mycena</taxon>
    </lineage>
</organism>
<dbReference type="GO" id="GO:0005789">
    <property type="term" value="C:endoplasmic reticulum membrane"/>
    <property type="evidence" value="ECO:0007669"/>
    <property type="project" value="UniProtKB-SubCell"/>
</dbReference>
<dbReference type="Pfam" id="PF04140">
    <property type="entry name" value="ICMT"/>
    <property type="match status" value="1"/>
</dbReference>
<name>A0AAD7HH75_9AGAR</name>
<keyword evidence="2" id="KW-0812">Transmembrane</keyword>
<accession>A0AAD7HH75</accession>
<evidence type="ECO:0000313" key="6">
    <source>
        <dbReference type="EMBL" id="KAJ7720459.1"/>
    </source>
</evidence>
<comment type="caution">
    <text evidence="6">The sequence shown here is derived from an EMBL/GenBank/DDBJ whole genome shotgun (WGS) entry which is preliminary data.</text>
</comment>
<keyword evidence="5" id="KW-0489">Methyltransferase</keyword>
<keyword evidence="5" id="KW-0949">S-adenosyl-L-methionine</keyword>
<comment type="similarity">
    <text evidence="5">Belongs to the class VI-like SAM-binding methyltransferase superfamily. Isoprenylcysteine carboxyl methyltransferase family.</text>
</comment>
<protein>
    <recommendedName>
        <fullName evidence="5">Protein-S-isoprenylcysteine O-methyltransferase</fullName>
        <ecNumber evidence="5">2.1.1.100</ecNumber>
    </recommendedName>
</protein>
<keyword evidence="4" id="KW-0472">Membrane</keyword>
<evidence type="ECO:0000256" key="2">
    <source>
        <dbReference type="ARBA" id="ARBA00022692"/>
    </source>
</evidence>
<sequence length="189" mass="20421">MITACGGSILHRFITLSPPPNNRPDSGVVTWPKSDASPGLSSLQRPFWSPSTVQAITTVLFLGWELKLCGTCILLYCYRCLRTLFTSQLNICPNHGLITTGLYSIVCHPSYTGADLAGVEAALFHLRLVECSGLVGPAELGMYKVVPIWDVGLSVAFSAPVCPYGKKIGCCVSDLDVSWKRFFQGCSDA</sequence>
<dbReference type="EMBL" id="JARJLG010000279">
    <property type="protein sequence ID" value="KAJ7720459.1"/>
    <property type="molecule type" value="Genomic_DNA"/>
</dbReference>
<keyword evidence="3" id="KW-1133">Transmembrane helix</keyword>
<dbReference type="GO" id="GO:0004671">
    <property type="term" value="F:protein C-terminal S-isoprenylcysteine carboxyl O-methyltransferase activity"/>
    <property type="evidence" value="ECO:0007669"/>
    <property type="project" value="UniProtKB-EC"/>
</dbReference>
<proteinExistence type="inferred from homology"/>
<evidence type="ECO:0000256" key="5">
    <source>
        <dbReference type="RuleBase" id="RU362022"/>
    </source>
</evidence>
<dbReference type="Gene3D" id="1.20.120.1630">
    <property type="match status" value="1"/>
</dbReference>
<dbReference type="GO" id="GO:0032259">
    <property type="term" value="P:methylation"/>
    <property type="evidence" value="ECO:0007669"/>
    <property type="project" value="UniProtKB-KW"/>
</dbReference>
<evidence type="ECO:0000256" key="1">
    <source>
        <dbReference type="ARBA" id="ARBA00004141"/>
    </source>
</evidence>
<evidence type="ECO:0000256" key="4">
    <source>
        <dbReference type="ARBA" id="ARBA00023136"/>
    </source>
</evidence>
<comment type="subcellular location">
    <subcellularLocation>
        <location evidence="5">Endoplasmic reticulum membrane</location>
        <topology evidence="5">Multi-pass membrane protein</topology>
    </subcellularLocation>
    <subcellularLocation>
        <location evidence="1">Membrane</location>
        <topology evidence="1">Multi-pass membrane protein</topology>
    </subcellularLocation>
</comment>
<dbReference type="AlphaFoldDB" id="A0AAD7HH75"/>
<dbReference type="EC" id="2.1.1.100" evidence="5"/>
<dbReference type="Proteomes" id="UP001215280">
    <property type="component" value="Unassembled WGS sequence"/>
</dbReference>